<evidence type="ECO:0000256" key="2">
    <source>
        <dbReference type="ARBA" id="ARBA00008323"/>
    </source>
</evidence>
<dbReference type="SUPFAM" id="SSF81585">
    <property type="entry name" value="PsbU/PolX domain-like"/>
    <property type="match status" value="1"/>
</dbReference>
<evidence type="ECO:0000256" key="6">
    <source>
        <dbReference type="ARBA" id="ARBA00023242"/>
    </source>
</evidence>
<dbReference type="InterPro" id="IPR037160">
    <property type="entry name" value="DNA_Pol_thumb_sf"/>
</dbReference>
<reference evidence="11" key="2">
    <citation type="journal article" date="2019" name="Mol. Plant Microbe Interact.">
        <title>Genome sequence resources for four phytopathogenic fungi from the Colletotrichum orbiculare species complex.</title>
        <authorList>
            <person name="Gan P."/>
            <person name="Tsushima A."/>
            <person name="Narusaka M."/>
            <person name="Narusaka Y."/>
            <person name="Takano Y."/>
            <person name="Kubo Y."/>
            <person name="Shirasu K."/>
        </authorList>
    </citation>
    <scope>GENOME REANNOTATION</scope>
    <source>
        <strain evidence="11">104-T / ATCC 96160 / CBS 514.97 / LARS 414 / MAFF 240422</strain>
    </source>
</reference>
<evidence type="ECO:0000259" key="9">
    <source>
        <dbReference type="SMART" id="SM00483"/>
    </source>
</evidence>
<dbReference type="Gene3D" id="3.30.210.10">
    <property type="entry name" value="DNA polymerase, thumb domain"/>
    <property type="match status" value="1"/>
</dbReference>
<keyword evidence="6 7" id="KW-0539">Nucleus</keyword>
<dbReference type="Pfam" id="PF14791">
    <property type="entry name" value="DNA_pol_B_thumb"/>
    <property type="match status" value="1"/>
</dbReference>
<dbReference type="PRINTS" id="PR00870">
    <property type="entry name" value="DNAPOLXBETA"/>
</dbReference>
<dbReference type="Pfam" id="PF14792">
    <property type="entry name" value="DNA_pol_B_palm"/>
    <property type="match status" value="1"/>
</dbReference>
<protein>
    <recommendedName>
        <fullName evidence="7">DNA polymerase</fullName>
        <ecNumber evidence="7">2.7.7.7</ecNumber>
    </recommendedName>
</protein>
<gene>
    <name evidence="10" type="primary">pol4</name>
    <name evidence="10" type="ORF">Cob_v013243</name>
</gene>
<dbReference type="InterPro" id="IPR019843">
    <property type="entry name" value="DNA_pol-X_BS"/>
</dbReference>
<keyword evidence="7" id="KW-0234">DNA repair</keyword>
<dbReference type="SUPFAM" id="SSF47802">
    <property type="entry name" value="DNA polymerase beta, N-terminal domain-like"/>
    <property type="match status" value="1"/>
</dbReference>
<dbReference type="Gene3D" id="1.10.150.20">
    <property type="entry name" value="5' to 3' exonuclease, C-terminal subdomain"/>
    <property type="match status" value="1"/>
</dbReference>
<dbReference type="STRING" id="1213857.A0A484F7J9"/>
<feature type="domain" description="DNA-directed DNA polymerase X" evidence="9">
    <location>
        <begin position="82"/>
        <end position="435"/>
    </location>
</feature>
<keyword evidence="7" id="KW-0239">DNA-directed DNA polymerase</keyword>
<feature type="compositionally biased region" description="Polar residues" evidence="8">
    <location>
        <begin position="285"/>
        <end position="295"/>
    </location>
</feature>
<dbReference type="InterPro" id="IPR022312">
    <property type="entry name" value="DNA_pol_X"/>
</dbReference>
<dbReference type="AlphaFoldDB" id="A0A484F7J9"/>
<evidence type="ECO:0000256" key="8">
    <source>
        <dbReference type="SAM" id="MobiDB-lite"/>
    </source>
</evidence>
<dbReference type="PROSITE" id="PS00522">
    <property type="entry name" value="DNA_POLYMERASE_X"/>
    <property type="match status" value="1"/>
</dbReference>
<dbReference type="InterPro" id="IPR029398">
    <property type="entry name" value="PolB_thumb"/>
</dbReference>
<comment type="subcellular location">
    <subcellularLocation>
        <location evidence="1 7">Nucleus</location>
    </subcellularLocation>
</comment>
<evidence type="ECO:0000256" key="1">
    <source>
        <dbReference type="ARBA" id="ARBA00004123"/>
    </source>
</evidence>
<organism evidence="10 11">
    <name type="scientific">Colletotrichum orbiculare (strain 104-T / ATCC 96160 / CBS 514.97 / LARS 414 / MAFF 240422)</name>
    <name type="common">Cucumber anthracnose fungus</name>
    <name type="synonym">Colletotrichum lagenarium</name>
    <dbReference type="NCBI Taxonomy" id="1213857"/>
    <lineage>
        <taxon>Eukaryota</taxon>
        <taxon>Fungi</taxon>
        <taxon>Dikarya</taxon>
        <taxon>Ascomycota</taxon>
        <taxon>Pezizomycotina</taxon>
        <taxon>Sordariomycetes</taxon>
        <taxon>Hypocreomycetidae</taxon>
        <taxon>Glomerellales</taxon>
        <taxon>Glomerellaceae</taxon>
        <taxon>Colletotrichum</taxon>
        <taxon>Colletotrichum orbiculare species complex</taxon>
    </lineage>
</organism>
<evidence type="ECO:0000313" key="11">
    <source>
        <dbReference type="Proteomes" id="UP000014480"/>
    </source>
</evidence>
<keyword evidence="5" id="KW-0479">Metal-binding</keyword>
<keyword evidence="4 7" id="KW-0548">Nucleotidyltransferase</keyword>
<dbReference type="GO" id="GO:0006303">
    <property type="term" value="P:double-strand break repair via nonhomologous end joining"/>
    <property type="evidence" value="ECO:0007669"/>
    <property type="project" value="TreeGrafter"/>
</dbReference>
<dbReference type="GO" id="GO:0003677">
    <property type="term" value="F:DNA binding"/>
    <property type="evidence" value="ECO:0007669"/>
    <property type="project" value="UniProtKB-UniRule"/>
</dbReference>
<dbReference type="EC" id="2.7.7.7" evidence="7"/>
<dbReference type="SUPFAM" id="SSF81301">
    <property type="entry name" value="Nucleotidyltransferase"/>
    <property type="match status" value="1"/>
</dbReference>
<dbReference type="CDD" id="cd00141">
    <property type="entry name" value="NT_POLXc"/>
    <property type="match status" value="1"/>
</dbReference>
<keyword evidence="7" id="KW-0227">DNA damage</keyword>
<evidence type="ECO:0000256" key="4">
    <source>
        <dbReference type="ARBA" id="ARBA00022695"/>
    </source>
</evidence>
<feature type="region of interest" description="Disordered" evidence="8">
    <location>
        <begin position="285"/>
        <end position="305"/>
    </location>
</feature>
<dbReference type="SMART" id="SM00483">
    <property type="entry name" value="POLXc"/>
    <property type="match status" value="1"/>
</dbReference>
<name>A0A484F7J9_COLOR</name>
<dbReference type="InterPro" id="IPR018944">
    <property type="entry name" value="DNA_pol_lambd_fingers_domain"/>
</dbReference>
<evidence type="ECO:0000313" key="10">
    <source>
        <dbReference type="EMBL" id="TDZ13311.1"/>
    </source>
</evidence>
<dbReference type="InterPro" id="IPR027421">
    <property type="entry name" value="DNA_pol_lamdba_lyase_dom_sf"/>
</dbReference>
<reference evidence="11" key="1">
    <citation type="journal article" date="2013" name="New Phytol.">
        <title>Comparative genomic and transcriptomic analyses reveal the hemibiotrophic stage shift of Colletotrichum fungi.</title>
        <authorList>
            <person name="Gan P."/>
            <person name="Ikeda K."/>
            <person name="Irieda H."/>
            <person name="Narusaka M."/>
            <person name="O'Connell R.J."/>
            <person name="Narusaka Y."/>
            <person name="Takano Y."/>
            <person name="Kubo Y."/>
            <person name="Shirasu K."/>
        </authorList>
    </citation>
    <scope>NUCLEOTIDE SEQUENCE [LARGE SCALE GENOMIC DNA]</scope>
    <source>
        <strain evidence="11">104-T / ATCC 96160 / CBS 514.97 / LARS 414 / MAFF 240422</strain>
    </source>
</reference>
<dbReference type="InterPro" id="IPR002054">
    <property type="entry name" value="DNA-dir_DNA_pol_X"/>
</dbReference>
<sequence>MTDNIHEADIIVGNISKKGRALFELRHRQLQTDPVEAAGAADLPQNSQKRRRNSATAGSELTALLADINDPGIELFGGPGSACYRSRPGPVQIIGVRAYSTLIATILAYPFAIVSPQEITRLPGCGSKVAELWHEWKESGRLREVDEAHGDPKLSVLQAFYDIWGVGDATARDFYNKGWRDLDDVVDFGWQSLSRAQQIGVKFYDEFKLKIQRDEVEAIAEDILKHARNFSPDFQMVIVGGYRRGKQDSGDVDVIISHPDESATLNFVDKLVLSLEKSRRVTHTLSLSTHNSQRGQRPVSWRGNERRGSGFDTLDKALVVWQEPLRDADDRISLEKGRACQAPHRRVDIIVSPWKTVGCALLGWSGETTFQRDLRRYCKKERGLRFDSSGIRSRLDGTWVNFEGGDGGTAQDMLTAEKRVFDGLGLRFVDPYNRCTG</sequence>
<dbReference type="Proteomes" id="UP000014480">
    <property type="component" value="Unassembled WGS sequence"/>
</dbReference>
<dbReference type="OrthoDB" id="205514at2759"/>
<dbReference type="InterPro" id="IPR028207">
    <property type="entry name" value="DNA_pol_B_palm_palm"/>
</dbReference>
<comment type="similarity">
    <text evidence="2 7">Belongs to the DNA polymerase type-X family.</text>
</comment>
<dbReference type="GO" id="GO:0046872">
    <property type="term" value="F:metal ion binding"/>
    <property type="evidence" value="ECO:0007669"/>
    <property type="project" value="UniProtKB-UniRule"/>
</dbReference>
<comment type="caution">
    <text evidence="10">The sequence shown here is derived from an EMBL/GenBank/DDBJ whole genome shotgun (WGS) entry which is preliminary data.</text>
</comment>
<comment type="function">
    <text evidence="7">DNA polymerase that functions in several pathways of DNA repair. Involved in base excision repair (BER) responsible for repair of lesions that give rise to abasic (AP) sites in DNA. Also contributes to DNA double-strand break repair by non-homologous end joining and homologous recombination. Has both template-dependent and template-independent (terminal transferase) DNA polymerase activities. Has also a 5'-deoxyribose-5-phosphate lyase (dRP lyase) activity.</text>
</comment>
<dbReference type="PRINTS" id="PR00869">
    <property type="entry name" value="DNAPOLX"/>
</dbReference>
<accession>A0A484F7J9</accession>
<dbReference type="Gene3D" id="3.30.460.10">
    <property type="entry name" value="Beta Polymerase, domain 2"/>
    <property type="match status" value="1"/>
</dbReference>
<dbReference type="Pfam" id="PF10391">
    <property type="entry name" value="DNA_pol_lambd_f"/>
    <property type="match status" value="1"/>
</dbReference>
<dbReference type="FunFam" id="1.10.150.20:FF:000010">
    <property type="entry name" value="DNA polymerase lambda"/>
    <property type="match status" value="1"/>
</dbReference>
<dbReference type="InterPro" id="IPR043519">
    <property type="entry name" value="NT_sf"/>
</dbReference>
<evidence type="ECO:0000256" key="5">
    <source>
        <dbReference type="ARBA" id="ARBA00022723"/>
    </source>
</evidence>
<proteinExistence type="inferred from homology"/>
<evidence type="ECO:0000256" key="7">
    <source>
        <dbReference type="RuleBase" id="RU366014"/>
    </source>
</evidence>
<dbReference type="GO" id="GO:0005634">
    <property type="term" value="C:nucleus"/>
    <property type="evidence" value="ECO:0007669"/>
    <property type="project" value="UniProtKB-SubCell"/>
</dbReference>
<dbReference type="EMBL" id="AMCV02000067">
    <property type="protein sequence ID" value="TDZ13311.1"/>
    <property type="molecule type" value="Genomic_DNA"/>
</dbReference>
<dbReference type="PANTHER" id="PTHR11276:SF29">
    <property type="entry name" value="DNA POLYMERASE TYPE-X FAMILY PROTEIN POL4"/>
    <property type="match status" value="1"/>
</dbReference>
<dbReference type="GO" id="GO:0003887">
    <property type="term" value="F:DNA-directed DNA polymerase activity"/>
    <property type="evidence" value="ECO:0007669"/>
    <property type="project" value="UniProtKB-UniRule"/>
</dbReference>
<dbReference type="InterPro" id="IPR002008">
    <property type="entry name" value="DNA_pol_X_beta-like"/>
</dbReference>
<keyword evidence="3 7" id="KW-0808">Transferase</keyword>
<evidence type="ECO:0000256" key="3">
    <source>
        <dbReference type="ARBA" id="ARBA00022679"/>
    </source>
</evidence>
<dbReference type="PANTHER" id="PTHR11276">
    <property type="entry name" value="DNA POLYMERASE TYPE-X FAMILY MEMBER"/>
    <property type="match status" value="1"/>
</dbReference>
<dbReference type="Gene3D" id="1.10.150.110">
    <property type="entry name" value="DNA polymerase beta, N-terminal domain-like"/>
    <property type="match status" value="1"/>
</dbReference>
<dbReference type="FunFam" id="3.30.210.10:FF:000005">
    <property type="entry name" value="DNA polymerase IV"/>
    <property type="match status" value="1"/>
</dbReference>
<keyword evidence="11" id="KW-1185">Reference proteome</keyword>
<comment type="catalytic activity">
    <reaction evidence="7">
        <text>DNA(n) + a 2'-deoxyribonucleoside 5'-triphosphate = DNA(n+1) + diphosphate</text>
        <dbReference type="Rhea" id="RHEA:22508"/>
        <dbReference type="Rhea" id="RHEA-COMP:17339"/>
        <dbReference type="Rhea" id="RHEA-COMP:17340"/>
        <dbReference type="ChEBI" id="CHEBI:33019"/>
        <dbReference type="ChEBI" id="CHEBI:61560"/>
        <dbReference type="ChEBI" id="CHEBI:173112"/>
        <dbReference type="EC" id="2.7.7.7"/>
    </reaction>
</comment>